<dbReference type="Proteomes" id="UP000265520">
    <property type="component" value="Unassembled WGS sequence"/>
</dbReference>
<keyword evidence="2" id="KW-1185">Reference proteome</keyword>
<protein>
    <submittedName>
        <fullName evidence="1">Retrovirus-related pol polyprotein from transposon TNT 1-94</fullName>
    </submittedName>
</protein>
<sequence>MRSARRNHSLLHTICFLTGLNANFSTVKSQILLMDPLPSINKVFSMVIQHEHQGNFSNSDESSALINAARSGKGVSTQKSSRVCTYCGMSNHIVDQCYKKHGLPPHLRKSSSVN</sequence>
<organism evidence="1 2">
    <name type="scientific">Trifolium medium</name>
    <dbReference type="NCBI Taxonomy" id="97028"/>
    <lineage>
        <taxon>Eukaryota</taxon>
        <taxon>Viridiplantae</taxon>
        <taxon>Streptophyta</taxon>
        <taxon>Embryophyta</taxon>
        <taxon>Tracheophyta</taxon>
        <taxon>Spermatophyta</taxon>
        <taxon>Magnoliopsida</taxon>
        <taxon>eudicotyledons</taxon>
        <taxon>Gunneridae</taxon>
        <taxon>Pentapetalae</taxon>
        <taxon>rosids</taxon>
        <taxon>fabids</taxon>
        <taxon>Fabales</taxon>
        <taxon>Fabaceae</taxon>
        <taxon>Papilionoideae</taxon>
        <taxon>50 kb inversion clade</taxon>
        <taxon>NPAAA clade</taxon>
        <taxon>Hologalegina</taxon>
        <taxon>IRL clade</taxon>
        <taxon>Trifolieae</taxon>
        <taxon>Trifolium</taxon>
    </lineage>
</organism>
<dbReference type="EMBL" id="LXQA010272194">
    <property type="protein sequence ID" value="MCI39824.1"/>
    <property type="molecule type" value="Genomic_DNA"/>
</dbReference>
<accession>A0A392RUU3</accession>
<evidence type="ECO:0000313" key="1">
    <source>
        <dbReference type="EMBL" id="MCI39824.1"/>
    </source>
</evidence>
<proteinExistence type="predicted"/>
<dbReference type="AlphaFoldDB" id="A0A392RUU3"/>
<dbReference type="PANTHER" id="PTHR34222">
    <property type="entry name" value="GAG_PRE-INTEGRS DOMAIN-CONTAINING PROTEIN"/>
    <property type="match status" value="1"/>
</dbReference>
<dbReference type="PANTHER" id="PTHR34222:SF99">
    <property type="entry name" value="PROTEIN, PUTATIVE-RELATED"/>
    <property type="match status" value="1"/>
</dbReference>
<reference evidence="1 2" key="1">
    <citation type="journal article" date="2018" name="Front. Plant Sci.">
        <title>Red Clover (Trifolium pratense) and Zigzag Clover (T. medium) - A Picture of Genomic Similarities and Differences.</title>
        <authorList>
            <person name="Dluhosova J."/>
            <person name="Istvanek J."/>
            <person name="Nedelnik J."/>
            <person name="Repkova J."/>
        </authorList>
    </citation>
    <scope>NUCLEOTIDE SEQUENCE [LARGE SCALE GENOMIC DNA]</scope>
    <source>
        <strain evidence="2">cv. 10/8</strain>
        <tissue evidence="1">Leaf</tissue>
    </source>
</reference>
<name>A0A392RUU3_9FABA</name>
<comment type="caution">
    <text evidence="1">The sequence shown here is derived from an EMBL/GenBank/DDBJ whole genome shotgun (WGS) entry which is preliminary data.</text>
</comment>
<evidence type="ECO:0000313" key="2">
    <source>
        <dbReference type="Proteomes" id="UP000265520"/>
    </source>
</evidence>
<feature type="non-terminal residue" evidence="1">
    <location>
        <position position="114"/>
    </location>
</feature>